<comment type="caution">
    <text evidence="1">The sequence shown here is derived from an EMBL/GenBank/DDBJ whole genome shotgun (WGS) entry which is preliminary data.</text>
</comment>
<evidence type="ECO:0000313" key="2">
    <source>
        <dbReference type="Proteomes" id="UP001165960"/>
    </source>
</evidence>
<organism evidence="1 2">
    <name type="scientific">Entomophthora muscae</name>
    <dbReference type="NCBI Taxonomy" id="34485"/>
    <lineage>
        <taxon>Eukaryota</taxon>
        <taxon>Fungi</taxon>
        <taxon>Fungi incertae sedis</taxon>
        <taxon>Zoopagomycota</taxon>
        <taxon>Entomophthoromycotina</taxon>
        <taxon>Entomophthoromycetes</taxon>
        <taxon>Entomophthorales</taxon>
        <taxon>Entomophthoraceae</taxon>
        <taxon>Entomophthora</taxon>
    </lineage>
</organism>
<keyword evidence="2" id="KW-1185">Reference proteome</keyword>
<gene>
    <name evidence="1" type="ORF">DSO57_1008357</name>
</gene>
<reference evidence="1" key="1">
    <citation type="submission" date="2022-04" db="EMBL/GenBank/DDBJ databases">
        <title>Genome of the entomopathogenic fungus Entomophthora muscae.</title>
        <authorList>
            <person name="Elya C."/>
            <person name="Lovett B.R."/>
            <person name="Lee E."/>
            <person name="Macias A.M."/>
            <person name="Hajek A.E."/>
            <person name="De Bivort B.L."/>
            <person name="Kasson M.T."/>
            <person name="De Fine Licht H.H."/>
            <person name="Stajich J.E."/>
        </authorList>
    </citation>
    <scope>NUCLEOTIDE SEQUENCE</scope>
    <source>
        <strain evidence="1">Berkeley</strain>
    </source>
</reference>
<protein>
    <submittedName>
        <fullName evidence="1">Uncharacterized protein</fullName>
    </submittedName>
</protein>
<proteinExistence type="predicted"/>
<dbReference type="EMBL" id="QTSX02005705">
    <property type="protein sequence ID" value="KAJ9058828.1"/>
    <property type="molecule type" value="Genomic_DNA"/>
</dbReference>
<sequence length="96" mass="10280">MLHYICSQAIRGLFFCLRIDNSLPLEALAQGRDSNPDPESLQATGPMNQGAACLRFPEVKPPQTEAKNDGLNGKASQTKEISTPNGGLIKAPDEGK</sequence>
<name>A0ACC2S962_9FUNG</name>
<dbReference type="Proteomes" id="UP001165960">
    <property type="component" value="Unassembled WGS sequence"/>
</dbReference>
<accession>A0ACC2S962</accession>
<evidence type="ECO:0000313" key="1">
    <source>
        <dbReference type="EMBL" id="KAJ9058828.1"/>
    </source>
</evidence>